<evidence type="ECO:0000256" key="7">
    <source>
        <dbReference type="RuleBase" id="RU004466"/>
    </source>
</evidence>
<sequence length="329" mass="36432">MSYSLLPIESLLKLIASDIEKCAIAADSIAQCDHFYSEISKAYTYPLQAGGKRIRPLLTLLCAGALGGSEALEVAQKSALAIEKIHTYSLVHDDLPCMDNDDLRRGLPTTHKVYGEAKALLVGDALLTEAFSLLAKTVWHKNQNALYLSHLIEDLAEGAGASGMIWGQWLDISLTGATHVTWEQMECVHKNKTGKLLGSCLALGGICGISTWEQTISQQDLYSFRKKMKEAGVFIGLSFQIRDDILDATKTNEELGKTAGKDEIQNKFTAVKLLGIEKAEEMSLFYTEKSINLLNEIFSHPFLKTLNKDHSHYQKLLISQIKQLLSREN</sequence>
<protein>
    <recommendedName>
        <fullName evidence="10">Polyprenyl synthetase</fullName>
    </recommendedName>
</protein>
<dbReference type="OrthoDB" id="5291094at2"/>
<evidence type="ECO:0000256" key="4">
    <source>
        <dbReference type="ARBA" id="ARBA00022723"/>
    </source>
</evidence>
<dbReference type="KEGG" id="saqi:AXG55_09765"/>
<keyword evidence="4" id="KW-0479">Metal-binding</keyword>
<gene>
    <name evidence="8" type="ORF">AXG55_09765</name>
</gene>
<keyword evidence="6" id="KW-0414">Isoprene biosynthesis</keyword>
<dbReference type="PANTHER" id="PTHR43281:SF1">
    <property type="entry name" value="FARNESYL DIPHOSPHATE SYNTHASE"/>
    <property type="match status" value="1"/>
</dbReference>
<evidence type="ECO:0000256" key="2">
    <source>
        <dbReference type="ARBA" id="ARBA00006706"/>
    </source>
</evidence>
<evidence type="ECO:0000256" key="6">
    <source>
        <dbReference type="ARBA" id="ARBA00023229"/>
    </source>
</evidence>
<evidence type="ECO:0000256" key="3">
    <source>
        <dbReference type="ARBA" id="ARBA00022679"/>
    </source>
</evidence>
<keyword evidence="5" id="KW-0460">Magnesium</keyword>
<dbReference type="InterPro" id="IPR000092">
    <property type="entry name" value="Polyprenyl_synt"/>
</dbReference>
<evidence type="ECO:0000256" key="1">
    <source>
        <dbReference type="ARBA" id="ARBA00001946"/>
    </source>
</evidence>
<comment type="similarity">
    <text evidence="2 7">Belongs to the FPP/GGPP synthase family.</text>
</comment>
<reference evidence="8 9" key="1">
    <citation type="submission" date="2016-10" db="EMBL/GenBank/DDBJ databases">
        <title>Silvanigrella aquatica sp. nov., isolated from a freshwater lake located in the Black Forest, Germany, description of Silvanigrellaceae fam. nov., Silvanigrellales ord. nov., reclassification of the order Bdellovibrionales in the class Oligoflexia, reclassification of the families Bacteriovoracaceae and Halobacteriovoraceae in the new order Bacteriovoracales ord. nov., and reclassification of the family Pseudobacteriovoracaceae in the order Oligoflexiales.</title>
        <authorList>
            <person name="Hahn M.W."/>
            <person name="Schmidt J."/>
            <person name="Koll U."/>
            <person name="Rohde M."/>
            <person name="Verbag S."/>
            <person name="Pitt A."/>
            <person name="Nakai R."/>
            <person name="Naganuma T."/>
            <person name="Lang E."/>
        </authorList>
    </citation>
    <scope>NUCLEOTIDE SEQUENCE [LARGE SCALE GENOMIC DNA]</scope>
    <source>
        <strain evidence="8 9">MWH-Nonnen-W8red</strain>
    </source>
</reference>
<evidence type="ECO:0000313" key="9">
    <source>
        <dbReference type="Proteomes" id="UP000184731"/>
    </source>
</evidence>
<dbReference type="GO" id="GO:0016114">
    <property type="term" value="P:terpenoid biosynthetic process"/>
    <property type="evidence" value="ECO:0007669"/>
    <property type="project" value="UniProtKB-ARBA"/>
</dbReference>
<dbReference type="Gene3D" id="1.10.600.10">
    <property type="entry name" value="Farnesyl Diphosphate Synthase"/>
    <property type="match status" value="1"/>
</dbReference>
<dbReference type="Proteomes" id="UP000184731">
    <property type="component" value="Chromosome"/>
</dbReference>
<dbReference type="SUPFAM" id="SSF48576">
    <property type="entry name" value="Terpenoid synthases"/>
    <property type="match status" value="1"/>
</dbReference>
<dbReference type="SFLD" id="SFLDG01017">
    <property type="entry name" value="Polyprenyl_Transferase_Like"/>
    <property type="match status" value="1"/>
</dbReference>
<dbReference type="EMBL" id="CP017834">
    <property type="protein sequence ID" value="APJ04174.1"/>
    <property type="molecule type" value="Genomic_DNA"/>
</dbReference>
<dbReference type="GO" id="GO:0004659">
    <property type="term" value="F:prenyltransferase activity"/>
    <property type="evidence" value="ECO:0007669"/>
    <property type="project" value="InterPro"/>
</dbReference>
<dbReference type="RefSeq" id="WP_148697927.1">
    <property type="nucleotide sequence ID" value="NZ_CP017834.1"/>
</dbReference>
<dbReference type="STRING" id="1915309.AXG55_09765"/>
<dbReference type="CDD" id="cd00685">
    <property type="entry name" value="Trans_IPPS_HT"/>
    <property type="match status" value="1"/>
</dbReference>
<dbReference type="PANTHER" id="PTHR43281">
    <property type="entry name" value="FARNESYL DIPHOSPHATE SYNTHASE"/>
    <property type="match status" value="1"/>
</dbReference>
<organism evidence="8 9">
    <name type="scientific">Silvanigrella aquatica</name>
    <dbReference type="NCBI Taxonomy" id="1915309"/>
    <lineage>
        <taxon>Bacteria</taxon>
        <taxon>Pseudomonadati</taxon>
        <taxon>Bdellovibrionota</taxon>
        <taxon>Oligoflexia</taxon>
        <taxon>Silvanigrellales</taxon>
        <taxon>Silvanigrellaceae</taxon>
        <taxon>Silvanigrella</taxon>
    </lineage>
</organism>
<comment type="cofactor">
    <cofactor evidence="1">
        <name>Mg(2+)</name>
        <dbReference type="ChEBI" id="CHEBI:18420"/>
    </cofactor>
</comment>
<dbReference type="Pfam" id="PF00348">
    <property type="entry name" value="polyprenyl_synt"/>
    <property type="match status" value="1"/>
</dbReference>
<dbReference type="PROSITE" id="PS00723">
    <property type="entry name" value="POLYPRENYL_SYNTHASE_1"/>
    <property type="match status" value="1"/>
</dbReference>
<proteinExistence type="inferred from homology"/>
<evidence type="ECO:0000256" key="5">
    <source>
        <dbReference type="ARBA" id="ARBA00022842"/>
    </source>
</evidence>
<dbReference type="FunFam" id="1.10.600.10:FF:000001">
    <property type="entry name" value="Geranylgeranyl diphosphate synthase"/>
    <property type="match status" value="1"/>
</dbReference>
<keyword evidence="9" id="KW-1185">Reference proteome</keyword>
<name>A0A1L4D1V7_9BACT</name>
<dbReference type="InterPro" id="IPR033749">
    <property type="entry name" value="Polyprenyl_synt_CS"/>
</dbReference>
<dbReference type="GO" id="GO:0046872">
    <property type="term" value="F:metal ion binding"/>
    <property type="evidence" value="ECO:0007669"/>
    <property type="project" value="UniProtKB-KW"/>
</dbReference>
<accession>A0A1L4D1V7</accession>
<dbReference type="PROSITE" id="PS00444">
    <property type="entry name" value="POLYPRENYL_SYNTHASE_2"/>
    <property type="match status" value="1"/>
</dbReference>
<evidence type="ECO:0000313" key="8">
    <source>
        <dbReference type="EMBL" id="APJ04174.1"/>
    </source>
</evidence>
<dbReference type="AlphaFoldDB" id="A0A1L4D1V7"/>
<dbReference type="InterPro" id="IPR008949">
    <property type="entry name" value="Isoprenoid_synthase_dom_sf"/>
</dbReference>
<dbReference type="SFLD" id="SFLDS00005">
    <property type="entry name" value="Isoprenoid_Synthase_Type_I"/>
    <property type="match status" value="1"/>
</dbReference>
<keyword evidence="3 7" id="KW-0808">Transferase</keyword>
<evidence type="ECO:0008006" key="10">
    <source>
        <dbReference type="Google" id="ProtNLM"/>
    </source>
</evidence>